<evidence type="ECO:0000256" key="1">
    <source>
        <dbReference type="ARBA" id="ARBA00022737"/>
    </source>
</evidence>
<keyword evidence="6" id="KW-1185">Reference proteome</keyword>
<dbReference type="Gene3D" id="2.120.10.30">
    <property type="entry name" value="TolB, C-terminal domain"/>
    <property type="match status" value="1"/>
</dbReference>
<protein>
    <recommendedName>
        <fullName evidence="7">NHL repeat-containing protein</fullName>
    </recommendedName>
</protein>
<evidence type="ECO:0000256" key="3">
    <source>
        <dbReference type="SAM" id="Phobius"/>
    </source>
</evidence>
<feature type="region of interest" description="Disordered" evidence="2">
    <location>
        <begin position="382"/>
        <end position="547"/>
    </location>
</feature>
<dbReference type="InterPro" id="IPR011042">
    <property type="entry name" value="6-blade_b-propeller_TolB-like"/>
</dbReference>
<accession>A0A444Z2A1</accession>
<feature type="compositionally biased region" description="Polar residues" evidence="2">
    <location>
        <begin position="527"/>
        <end position="540"/>
    </location>
</feature>
<evidence type="ECO:0000313" key="5">
    <source>
        <dbReference type="EMBL" id="RYR08296.1"/>
    </source>
</evidence>
<feature type="compositionally biased region" description="Low complexity" evidence="2">
    <location>
        <begin position="514"/>
        <end position="526"/>
    </location>
</feature>
<comment type="caution">
    <text evidence="5">The sequence shown here is derived from an EMBL/GenBank/DDBJ whole genome shotgun (WGS) entry which is preliminary data.</text>
</comment>
<evidence type="ECO:0000256" key="4">
    <source>
        <dbReference type="SAM" id="SignalP"/>
    </source>
</evidence>
<keyword evidence="3" id="KW-0472">Membrane</keyword>
<keyword evidence="4" id="KW-0732">Signal</keyword>
<name>A0A444Z2A1_ARAHY</name>
<dbReference type="EMBL" id="SDMP01000015">
    <property type="protein sequence ID" value="RYR08296.1"/>
    <property type="molecule type" value="Genomic_DNA"/>
</dbReference>
<feature type="compositionally biased region" description="Acidic residues" evidence="2">
    <location>
        <begin position="478"/>
        <end position="490"/>
    </location>
</feature>
<dbReference type="Proteomes" id="UP000289738">
    <property type="component" value="Chromosome B05"/>
</dbReference>
<feature type="compositionally biased region" description="Basic residues" evidence="2">
    <location>
        <begin position="504"/>
        <end position="513"/>
    </location>
</feature>
<proteinExistence type="predicted"/>
<dbReference type="STRING" id="3818.A0A444Z2A1"/>
<evidence type="ECO:0000256" key="2">
    <source>
        <dbReference type="SAM" id="MobiDB-lite"/>
    </source>
</evidence>
<feature type="compositionally biased region" description="Polar residues" evidence="2">
    <location>
        <begin position="464"/>
        <end position="474"/>
    </location>
</feature>
<dbReference type="PANTHER" id="PTHR13833:SF78">
    <property type="entry name" value="POTASSIUM TRANSPORTER"/>
    <property type="match status" value="1"/>
</dbReference>
<dbReference type="AlphaFoldDB" id="A0A444Z2A1"/>
<feature type="signal peptide" evidence="4">
    <location>
        <begin position="1"/>
        <end position="27"/>
    </location>
</feature>
<evidence type="ECO:0008006" key="7">
    <source>
        <dbReference type="Google" id="ProtNLM"/>
    </source>
</evidence>
<keyword evidence="3" id="KW-1133">Transmembrane helix</keyword>
<reference evidence="5 6" key="1">
    <citation type="submission" date="2019-01" db="EMBL/GenBank/DDBJ databases">
        <title>Sequencing of cultivated peanut Arachis hypogaea provides insights into genome evolution and oil improvement.</title>
        <authorList>
            <person name="Chen X."/>
        </authorList>
    </citation>
    <scope>NUCLEOTIDE SEQUENCE [LARGE SCALE GENOMIC DNA]</scope>
    <source>
        <strain evidence="6">cv. Fuhuasheng</strain>
        <tissue evidence="5">Leaves</tissue>
    </source>
</reference>
<feature type="transmembrane region" description="Helical" evidence="3">
    <location>
        <begin position="285"/>
        <end position="305"/>
    </location>
</feature>
<dbReference type="Pfam" id="PF01436">
    <property type="entry name" value="NHL"/>
    <property type="match status" value="1"/>
</dbReference>
<dbReference type="PANTHER" id="PTHR13833">
    <property type="match status" value="1"/>
</dbReference>
<keyword evidence="1" id="KW-0677">Repeat</keyword>
<feature type="compositionally biased region" description="Pro residues" evidence="2">
    <location>
        <begin position="328"/>
        <end position="345"/>
    </location>
</feature>
<feature type="region of interest" description="Disordered" evidence="2">
    <location>
        <begin position="316"/>
        <end position="349"/>
    </location>
</feature>
<gene>
    <name evidence="5" type="ORF">Ahy_B05g075903</name>
</gene>
<feature type="chain" id="PRO_5019100880" description="NHL repeat-containing protein" evidence="4">
    <location>
        <begin position="28"/>
        <end position="597"/>
    </location>
</feature>
<keyword evidence="3" id="KW-0812">Transmembrane</keyword>
<evidence type="ECO:0000313" key="6">
    <source>
        <dbReference type="Proteomes" id="UP000289738"/>
    </source>
</evidence>
<feature type="compositionally biased region" description="Low complexity" evidence="2">
    <location>
        <begin position="383"/>
        <end position="398"/>
    </location>
</feature>
<dbReference type="SUPFAM" id="SSF101898">
    <property type="entry name" value="NHL repeat"/>
    <property type="match status" value="1"/>
</dbReference>
<dbReference type="InterPro" id="IPR001258">
    <property type="entry name" value="NHL_repeat"/>
</dbReference>
<organism evidence="5 6">
    <name type="scientific">Arachis hypogaea</name>
    <name type="common">Peanut</name>
    <dbReference type="NCBI Taxonomy" id="3818"/>
    <lineage>
        <taxon>Eukaryota</taxon>
        <taxon>Viridiplantae</taxon>
        <taxon>Streptophyta</taxon>
        <taxon>Embryophyta</taxon>
        <taxon>Tracheophyta</taxon>
        <taxon>Spermatophyta</taxon>
        <taxon>Magnoliopsida</taxon>
        <taxon>eudicotyledons</taxon>
        <taxon>Gunneridae</taxon>
        <taxon>Pentapetalae</taxon>
        <taxon>rosids</taxon>
        <taxon>fabids</taxon>
        <taxon>Fabales</taxon>
        <taxon>Fabaceae</taxon>
        <taxon>Papilionoideae</taxon>
        <taxon>50 kb inversion clade</taxon>
        <taxon>dalbergioids sensu lato</taxon>
        <taxon>Dalbergieae</taxon>
        <taxon>Pterocarpus clade</taxon>
        <taxon>Arachis</taxon>
    </lineage>
</organism>
<sequence>MGYRRSWLFLIFSLVILPATLFSSASAAPLPPAKIVTGFVSNAVSALVKWLWSLKSTSSNKPVQQHGRSMVKFEGGYTVETIFDGTKLGVEPYSVEVSPNGEFLVLDSENSNLYKIPVPISRYSFNIQDNLYEDLTCCMGNLLIQLRKAKTLDGRPKVLAGSSEGYIGHIDGRLRDARMNHPKGLTVDDSGNIYVADTMNMAIRKITDQGVTTIAGGGKWGQSRGHVDGASEDAKFSNDFDVKYVGSSCSLLVVDRGNQAIREIQLHHDDCNTDSSSSDDYDASFHLGIVVLLAAGFFGYMLALLQWRVRAMFSSHDDPRPPLRKGTAPPPHQRLPPNSVRPPLIPSEDDDEFEKQEGFFVSIGRLFLNSGTSMAEILGGLFSSSSSSSKRNKSSQLRQYHHHPQYQQQYRTHHQSWPVQESYVIPNEDEPPPPLETRTPTHNRKTTTYPFVTNNNNEIEKPQNSKPIRPNTNYLDKWDDDNNGGDYDEGDPQHQHQQQQPPHHQYKHPKLQHHQIQQHQQHHQIQTRYSSSTTTANTPQGYYEPNREPNEIVFGAVQEHDGRREAMVIKAVDYGDPKYSHHSIRPRLNYVGYSHAY</sequence>